<accession>A0A224YQ67</accession>
<evidence type="ECO:0000259" key="2">
    <source>
        <dbReference type="Pfam" id="PF21056"/>
    </source>
</evidence>
<evidence type="ECO:0000259" key="3">
    <source>
        <dbReference type="Pfam" id="PF21599"/>
    </source>
</evidence>
<evidence type="ECO:0000256" key="1">
    <source>
        <dbReference type="SAM" id="MobiDB-lite"/>
    </source>
</evidence>
<organism evidence="4">
    <name type="scientific">Rhipicephalus zambeziensis</name>
    <dbReference type="NCBI Taxonomy" id="60191"/>
    <lineage>
        <taxon>Eukaryota</taxon>
        <taxon>Metazoa</taxon>
        <taxon>Ecdysozoa</taxon>
        <taxon>Arthropoda</taxon>
        <taxon>Chelicerata</taxon>
        <taxon>Arachnida</taxon>
        <taxon>Acari</taxon>
        <taxon>Parasitiformes</taxon>
        <taxon>Ixodida</taxon>
        <taxon>Ixodoidea</taxon>
        <taxon>Ixodidae</taxon>
        <taxon>Rhipicephalinae</taxon>
        <taxon>Rhipicephalus</taxon>
        <taxon>Rhipicephalus</taxon>
    </lineage>
</organism>
<dbReference type="EMBL" id="GFPF01008591">
    <property type="protein sequence ID" value="MAA19737.1"/>
    <property type="molecule type" value="Transcribed_RNA"/>
</dbReference>
<proteinExistence type="predicted"/>
<feature type="region of interest" description="Disordered" evidence="1">
    <location>
        <begin position="596"/>
        <end position="622"/>
    </location>
</feature>
<dbReference type="PANTHER" id="PTHR31569">
    <property type="entry name" value="SWIM-TYPE DOMAIN-CONTAINING PROTEIN"/>
    <property type="match status" value="1"/>
</dbReference>
<dbReference type="InterPro" id="IPR048325">
    <property type="entry name" value="ZSWIM3_N"/>
</dbReference>
<sequence length="679" mass="76529">MDGDHAGYVSLTTSMDVDHTGYVTLTPPVIEVGAKFSSLEELSAALRLYEETHFTQFWRSSSRTILGARKKGLKRPIKEELVYSEIIFSCANGGRKYTSKSTGARPNQRTFKIGCTARIKVVASADGNFLEVKILDDVHNHPVSEACFRQLPKQRRLAADDLLEAKKLLTFESDDEAIQNFLVSTGKVVLLRDLRNVGFSGSSQSNNQLGQAEDCQRQGNALDALVLEVQAAGGALDVLATEENALVGVFYQDRSMREAYQNYPEVVFVDVVYKTQGKGPLLILAVEDSNGETEVVGFALCSASDNITIRLVLERFVLHVGADAIDRTLTVMTDREMVERGMLRDMFPNAAEVICMYQVLRAFRRQMTAEKMAVSREEKASVIEILQRMCHARDDEAYNELYQRLEQACSASVLAHFVGHWHEIRSQWVQGLQEVPTLGNRTNKRLESVNQKVAHIVSKHEVLDQLFHALKCFATRLRIERDQRAMQTILKIAAPPNMTEDEHKYMAFLTPYAFKRVSQQMQAAHAMVEPDETYVSTCSSCNCWDATSYMLPCRHIFFERLRTSLPLYFEEGVAQRWTREYYKNACRLFASEPKTTQQWSADGSGEEESEDSPAPKSSPFEKRKVTETGLLVQQLAACMLQLPAGPYERAVALVRDLKSAMEEGKEVCLVRIESNMEVE</sequence>
<feature type="domain" description="ZSWIM3 N-terminal" evidence="3">
    <location>
        <begin position="30"/>
        <end position="141"/>
    </location>
</feature>
<dbReference type="InterPro" id="IPR052579">
    <property type="entry name" value="Zinc_finger_SWIM"/>
</dbReference>
<feature type="domain" description="ZSWIM1/3 RNaseH-like" evidence="2">
    <location>
        <begin position="235"/>
        <end position="351"/>
    </location>
</feature>
<name>A0A224YQ67_9ACAR</name>
<dbReference type="AlphaFoldDB" id="A0A224YQ67"/>
<evidence type="ECO:0000313" key="4">
    <source>
        <dbReference type="EMBL" id="MAA19737.1"/>
    </source>
</evidence>
<protein>
    <submittedName>
        <fullName evidence="4">Protein containing MULE domain</fullName>
    </submittedName>
</protein>
<dbReference type="PANTHER" id="PTHR31569:SF4">
    <property type="entry name" value="SWIM-TYPE DOMAIN-CONTAINING PROTEIN"/>
    <property type="match status" value="1"/>
</dbReference>
<dbReference type="InterPro" id="IPR048324">
    <property type="entry name" value="ZSWIM1-3_RNaseH-like"/>
</dbReference>
<dbReference type="Pfam" id="PF21056">
    <property type="entry name" value="ZSWIM1-3_RNaseH-like"/>
    <property type="match status" value="1"/>
</dbReference>
<dbReference type="Pfam" id="PF21599">
    <property type="entry name" value="ZSWIM3_N"/>
    <property type="match status" value="1"/>
</dbReference>
<reference evidence="4" key="1">
    <citation type="journal article" date="2017" name="Parasit. Vectors">
        <title>Sialotranscriptomics of Rhipicephalus zambeziensis reveals intricate expression profiles of secretory proteins and suggests tight temporal transcriptional regulation during blood-feeding.</title>
        <authorList>
            <person name="de Castro M.H."/>
            <person name="de Klerk D."/>
            <person name="Pienaar R."/>
            <person name="Rees D.J.G."/>
            <person name="Mans B.J."/>
        </authorList>
    </citation>
    <scope>NUCLEOTIDE SEQUENCE</scope>
    <source>
        <tissue evidence="4">Salivary glands</tissue>
    </source>
</reference>